<dbReference type="SUPFAM" id="SSF54928">
    <property type="entry name" value="RNA-binding domain, RBD"/>
    <property type="match status" value="2"/>
</dbReference>
<dbReference type="CDD" id="cd12261">
    <property type="entry name" value="RRM1_3_MRN1"/>
    <property type="match status" value="1"/>
</dbReference>
<comment type="caution">
    <text evidence="2">The sequence shown here is derived from an EMBL/GenBank/DDBJ whole genome shotgun (WGS) entry which is preliminary data.</text>
</comment>
<dbReference type="InterPro" id="IPR035979">
    <property type="entry name" value="RBD_domain_sf"/>
</dbReference>
<name>A0A8H3GCT8_9LECA</name>
<evidence type="ECO:0000313" key="2">
    <source>
        <dbReference type="EMBL" id="CAF9937648.1"/>
    </source>
</evidence>
<gene>
    <name evidence="2" type="ORF">ALECFALPRED_007357</name>
</gene>
<proteinExistence type="predicted"/>
<dbReference type="Proteomes" id="UP000664203">
    <property type="component" value="Unassembled WGS sequence"/>
</dbReference>
<organism evidence="2 3">
    <name type="scientific">Alectoria fallacina</name>
    <dbReference type="NCBI Taxonomy" id="1903189"/>
    <lineage>
        <taxon>Eukaryota</taxon>
        <taxon>Fungi</taxon>
        <taxon>Dikarya</taxon>
        <taxon>Ascomycota</taxon>
        <taxon>Pezizomycotina</taxon>
        <taxon>Lecanoromycetes</taxon>
        <taxon>OSLEUM clade</taxon>
        <taxon>Lecanoromycetidae</taxon>
        <taxon>Lecanorales</taxon>
        <taxon>Lecanorineae</taxon>
        <taxon>Parmeliaceae</taxon>
        <taxon>Alectoria</taxon>
    </lineage>
</organism>
<evidence type="ECO:0000313" key="3">
    <source>
        <dbReference type="Proteomes" id="UP000664203"/>
    </source>
</evidence>
<keyword evidence="3" id="KW-1185">Reference proteome</keyword>
<dbReference type="GO" id="GO:0003676">
    <property type="term" value="F:nucleic acid binding"/>
    <property type="evidence" value="ECO:0007669"/>
    <property type="project" value="InterPro"/>
</dbReference>
<dbReference type="InterPro" id="IPR012677">
    <property type="entry name" value="Nucleotide-bd_a/b_plait_sf"/>
</dbReference>
<evidence type="ECO:0000256" key="1">
    <source>
        <dbReference type="SAM" id="MobiDB-lite"/>
    </source>
</evidence>
<reference evidence="2" key="1">
    <citation type="submission" date="2021-03" db="EMBL/GenBank/DDBJ databases">
        <authorList>
            <person name="Tagirdzhanova G."/>
        </authorList>
    </citation>
    <scope>NUCLEOTIDE SEQUENCE</scope>
</reference>
<accession>A0A8H3GCT8</accession>
<dbReference type="Gene3D" id="3.30.70.330">
    <property type="match status" value="2"/>
</dbReference>
<sequence length="361" mass="40574">MAAQKEVLIRGEAIPVSQAGTFTGDGDEPASAGMDLYHRHQKTQITMSRPSGHSWADSVPEWPPKGSAGGNLKGKGGFNNHHNNFALEDDSAFTPDFEKDDPYLAAPQPERKRFAKMEQRTIFAKNLSDRATHKDIVDFARGGLVLDIYLRSHERSASISFVKGSAAQDFMNHVKRNDIYVHGKRLEFTWSERQYNLPGHVGNKIGIGATRNVVIRGIHPNITEERIREDLLHIHNIVVISVSFENGDAYISLNSINNSLFARTCMMSRVTYKGMKIEWYPDECAQPLPKTQYAPKKENLAPQQPKKFMSAMNRFQMLNLDNDGTEDDSEETDEEPAVLSNLSSMYISSHRSPWNPRTVAA</sequence>
<dbReference type="OrthoDB" id="2935572at2759"/>
<dbReference type="AlphaFoldDB" id="A0A8H3GCT8"/>
<feature type="compositionally biased region" description="Acidic residues" evidence="1">
    <location>
        <begin position="323"/>
        <end position="336"/>
    </location>
</feature>
<feature type="compositionally biased region" description="Polar residues" evidence="1">
    <location>
        <begin position="340"/>
        <end position="352"/>
    </location>
</feature>
<feature type="region of interest" description="Disordered" evidence="1">
    <location>
        <begin position="319"/>
        <end position="361"/>
    </location>
</feature>
<dbReference type="EMBL" id="CAJPDR010000481">
    <property type="protein sequence ID" value="CAF9937648.1"/>
    <property type="molecule type" value="Genomic_DNA"/>
</dbReference>
<protein>
    <submittedName>
        <fullName evidence="2">Uncharacterized protein</fullName>
    </submittedName>
</protein>